<gene>
    <name evidence="18" type="ORF">AMTR_s00024p00218120</name>
</gene>
<feature type="domain" description="Replication factor-A protein 1 N-terminal" evidence="15">
    <location>
        <begin position="5"/>
        <end position="99"/>
    </location>
</feature>
<feature type="domain" description="Replication factor A C-terminal" evidence="16">
    <location>
        <begin position="473"/>
        <end position="624"/>
    </location>
</feature>
<organism evidence="18 19">
    <name type="scientific">Amborella trichopoda</name>
    <dbReference type="NCBI Taxonomy" id="13333"/>
    <lineage>
        <taxon>Eukaryota</taxon>
        <taxon>Viridiplantae</taxon>
        <taxon>Streptophyta</taxon>
        <taxon>Embryophyta</taxon>
        <taxon>Tracheophyta</taxon>
        <taxon>Spermatophyta</taxon>
        <taxon>Magnoliopsida</taxon>
        <taxon>Amborellales</taxon>
        <taxon>Amborellaceae</taxon>
        <taxon>Amborella</taxon>
    </lineage>
</organism>
<dbReference type="GO" id="GO:0007140">
    <property type="term" value="P:male meiotic nuclear division"/>
    <property type="evidence" value="ECO:0007669"/>
    <property type="project" value="UniProtKB-ARBA"/>
</dbReference>
<dbReference type="GO" id="GO:0043047">
    <property type="term" value="F:single-stranded telomeric DNA binding"/>
    <property type="evidence" value="ECO:0000318"/>
    <property type="project" value="GO_Central"/>
</dbReference>
<evidence type="ECO:0000256" key="13">
    <source>
        <dbReference type="SAM" id="MobiDB-lite"/>
    </source>
</evidence>
<comment type="function">
    <text evidence="12">Component of the replication protein A complex (RPA) required for DNA recombination, repair and replication. The activity of RPA is mediated by single-stranded DNA binding and protein interactions. Probably involved in repair of double-strand DNA breaks (DSBs) induced by genotoxic stresses.</text>
</comment>
<evidence type="ECO:0000256" key="6">
    <source>
        <dbReference type="ARBA" id="ARBA00022771"/>
    </source>
</evidence>
<keyword evidence="6 12" id="KW-0863">Zinc-finger</keyword>
<dbReference type="GO" id="GO:0051321">
    <property type="term" value="P:meiotic cell cycle"/>
    <property type="evidence" value="ECO:0000318"/>
    <property type="project" value="GO_Central"/>
</dbReference>
<keyword evidence="3 12" id="KW-0235">DNA replication</keyword>
<evidence type="ECO:0000256" key="11">
    <source>
        <dbReference type="ARBA" id="ARBA00023242"/>
    </source>
</evidence>
<keyword evidence="10" id="KW-0234">DNA repair</keyword>
<keyword evidence="8 12" id="KW-0238">DNA-binding</keyword>
<dbReference type="InterPro" id="IPR004365">
    <property type="entry name" value="NA-bd_OB_tRNA"/>
</dbReference>
<dbReference type="InterPro" id="IPR004591">
    <property type="entry name" value="Rfa1"/>
</dbReference>
<keyword evidence="11 12" id="KW-0539">Nucleus</keyword>
<evidence type="ECO:0000256" key="2">
    <source>
        <dbReference type="ARBA" id="ARBA00005690"/>
    </source>
</evidence>
<dbReference type="Pfam" id="PF16900">
    <property type="entry name" value="REPA_OB_2"/>
    <property type="match status" value="1"/>
</dbReference>
<evidence type="ECO:0000313" key="18">
    <source>
        <dbReference type="EMBL" id="ERN11210.1"/>
    </source>
</evidence>
<comment type="subunit">
    <text evidence="12">Heterotrimer of RPA1, RPA2 and RPA3 (canonical replication protein A complex).</text>
</comment>
<evidence type="ECO:0000259" key="17">
    <source>
        <dbReference type="Pfam" id="PF16900"/>
    </source>
</evidence>
<evidence type="ECO:0000256" key="10">
    <source>
        <dbReference type="ARBA" id="ARBA00023204"/>
    </source>
</evidence>
<evidence type="ECO:0000256" key="8">
    <source>
        <dbReference type="ARBA" id="ARBA00023125"/>
    </source>
</evidence>
<dbReference type="CDD" id="cd04474">
    <property type="entry name" value="RPA1_DBD_A"/>
    <property type="match status" value="1"/>
</dbReference>
<accession>W1PVB0</accession>
<dbReference type="CDD" id="cd04477">
    <property type="entry name" value="RPA1N"/>
    <property type="match status" value="1"/>
</dbReference>
<dbReference type="FunFam" id="2.40.50.140:FF:000064">
    <property type="entry name" value="Replication protein A subunit"/>
    <property type="match status" value="1"/>
</dbReference>
<protein>
    <recommendedName>
        <fullName evidence="12">Replication protein A subunit</fullName>
    </recommendedName>
</protein>
<sequence>MKVSLSPGAIDKVNNGDLNLKPIVQVLEVNPIGSNKDRYSTLLSDGVRAQEAMLASQLNQLVKSGRLVRGAIVQLIDYICNTVQNRRIIIVLNMEIIVSNSEIIGVPKQFTDLDIGPSNRDAHNGRNGSTPVATNTSSLNLANNTSNCSVGQKASPSSDVFGRPAIQPPYQPPPVYSNKGPIAKNEAPPRIIPISSLNPYQGRWAIKARVTAKADIRRYNNAKGDGKVFSFDLLDSDGGEIRVTCFNALVDRFFDQIALGKVYMISKGSLKPAQKNFNHLNNNWEIFLESSSIVEPSMDQDDSIPKQQFSFKLINEIEGMESGSMADVIGVVISVNPSVTILRKNGMETQKRVLNLKDTSGRTVELTLWGSLCNKEGQELHDMLDSGASPVLAIKASRVSDFSGKSLGTISSTQLFINPDIPEARSLRVWFDCEGKRTISQPISQDFVSADWVRKNVSDIKYERLGFSDKPDWIDVKANVTFIKTDSFCYTACPVIVGDRQCNKKITRSRGGLWHCERCDQDLEDCDYRYLLQIQIQDHTGLTWVTAFQEAGEEIMGFPAKELYFLKYEEGDEQRFGEIIRSVVFSSFLFKLKVKEERYNDEQRVKITVMKVEKQNFPSENKYLIDMIKKLSV</sequence>
<dbReference type="InterPro" id="IPR013955">
    <property type="entry name" value="Rep_factor-A_C"/>
</dbReference>
<dbReference type="Pfam" id="PF04057">
    <property type="entry name" value="Rep-A_N"/>
    <property type="match status" value="1"/>
</dbReference>
<evidence type="ECO:0000259" key="14">
    <source>
        <dbReference type="Pfam" id="PF01336"/>
    </source>
</evidence>
<dbReference type="EMBL" id="KI392710">
    <property type="protein sequence ID" value="ERN11210.1"/>
    <property type="molecule type" value="Genomic_DNA"/>
</dbReference>
<evidence type="ECO:0000256" key="1">
    <source>
        <dbReference type="ARBA" id="ARBA00004123"/>
    </source>
</evidence>
<dbReference type="InterPro" id="IPR007199">
    <property type="entry name" value="Rep_factor-A_N"/>
</dbReference>
<dbReference type="STRING" id="13333.W1PVB0"/>
<dbReference type="FunFam" id="2.40.50.140:FF:000041">
    <property type="entry name" value="Replication protein A subunit"/>
    <property type="match status" value="1"/>
</dbReference>
<evidence type="ECO:0000256" key="3">
    <source>
        <dbReference type="ARBA" id="ARBA00022705"/>
    </source>
</evidence>
<dbReference type="eggNOG" id="KOG0851">
    <property type="taxonomic scope" value="Eukaryota"/>
</dbReference>
<dbReference type="OrthoDB" id="1751331at2759"/>
<dbReference type="GO" id="GO:0000724">
    <property type="term" value="P:double-strand break repair via homologous recombination"/>
    <property type="evidence" value="ECO:0000318"/>
    <property type="project" value="GO_Central"/>
</dbReference>
<dbReference type="GO" id="GO:0005662">
    <property type="term" value="C:DNA replication factor A complex"/>
    <property type="evidence" value="ECO:0000318"/>
    <property type="project" value="GO_Central"/>
</dbReference>
<evidence type="ECO:0000256" key="7">
    <source>
        <dbReference type="ARBA" id="ARBA00022833"/>
    </source>
</evidence>
<feature type="region of interest" description="Disordered" evidence="13">
    <location>
        <begin position="115"/>
        <end position="156"/>
    </location>
</feature>
<dbReference type="Pfam" id="PF08646">
    <property type="entry name" value="Rep_fac-A_C"/>
    <property type="match status" value="1"/>
</dbReference>
<feature type="domain" description="OB" evidence="14">
    <location>
        <begin position="206"/>
        <end position="282"/>
    </location>
</feature>
<evidence type="ECO:0000256" key="4">
    <source>
        <dbReference type="ARBA" id="ARBA00022723"/>
    </source>
</evidence>
<dbReference type="SUPFAM" id="SSF50249">
    <property type="entry name" value="Nucleic acid-binding proteins"/>
    <property type="match status" value="4"/>
</dbReference>
<dbReference type="AlphaFoldDB" id="W1PVB0"/>
<dbReference type="HOGENOM" id="CLU_012393_3_1_1"/>
<evidence type="ECO:0000313" key="19">
    <source>
        <dbReference type="Proteomes" id="UP000017836"/>
    </source>
</evidence>
<dbReference type="GO" id="GO:0003684">
    <property type="term" value="F:damaged DNA binding"/>
    <property type="evidence" value="ECO:0000318"/>
    <property type="project" value="GO_Central"/>
</dbReference>
<proteinExistence type="inferred from homology"/>
<dbReference type="OMA" id="CGICNEY"/>
<dbReference type="KEGG" id="atr:18439401"/>
<evidence type="ECO:0000256" key="12">
    <source>
        <dbReference type="RuleBase" id="RU364130"/>
    </source>
</evidence>
<dbReference type="Gramene" id="ERN11210">
    <property type="protein sequence ID" value="ERN11210"/>
    <property type="gene ID" value="AMTR_s00024p00218120"/>
</dbReference>
<name>W1PVB0_AMBTC</name>
<dbReference type="FunFam" id="2.40.50.140:FF:000117">
    <property type="entry name" value="Replication protein A subunit"/>
    <property type="match status" value="1"/>
</dbReference>
<dbReference type="GO" id="GO:0007004">
    <property type="term" value="P:telomere maintenance via telomerase"/>
    <property type="evidence" value="ECO:0000318"/>
    <property type="project" value="GO_Central"/>
</dbReference>
<dbReference type="GO" id="GO:0006289">
    <property type="term" value="P:nucleotide-excision repair"/>
    <property type="evidence" value="ECO:0000318"/>
    <property type="project" value="GO_Central"/>
</dbReference>
<keyword evidence="5" id="KW-0227">DNA damage</keyword>
<keyword evidence="19" id="KW-1185">Reference proteome</keyword>
<dbReference type="InterPro" id="IPR047192">
    <property type="entry name" value="Euk_RPA1_DBD_C"/>
</dbReference>
<dbReference type="NCBIfam" id="TIGR00617">
    <property type="entry name" value="rpa1"/>
    <property type="match status" value="1"/>
</dbReference>
<dbReference type="InterPro" id="IPR012340">
    <property type="entry name" value="NA-bd_OB-fold"/>
</dbReference>
<evidence type="ECO:0000259" key="15">
    <source>
        <dbReference type="Pfam" id="PF04057"/>
    </source>
</evidence>
<dbReference type="Gene3D" id="2.40.50.140">
    <property type="entry name" value="Nucleic acid-binding proteins"/>
    <property type="match status" value="4"/>
</dbReference>
<keyword evidence="9" id="KW-0233">DNA recombination</keyword>
<feature type="domain" description="Replication protein A OB" evidence="17">
    <location>
        <begin position="314"/>
        <end position="418"/>
    </location>
</feature>
<feature type="compositionally biased region" description="Low complexity" evidence="13">
    <location>
        <begin position="133"/>
        <end position="147"/>
    </location>
</feature>
<dbReference type="FunFam" id="2.40.50.140:FF:000090">
    <property type="entry name" value="Replication protein A subunit"/>
    <property type="match status" value="1"/>
</dbReference>
<dbReference type="Proteomes" id="UP000017836">
    <property type="component" value="Unassembled WGS sequence"/>
</dbReference>
<evidence type="ECO:0000256" key="9">
    <source>
        <dbReference type="ARBA" id="ARBA00023172"/>
    </source>
</evidence>
<dbReference type="PANTHER" id="PTHR23273:SF47">
    <property type="entry name" value="REPLICATION PROTEIN A 70 KDA DNA-BINDING SUBUNIT A"/>
    <property type="match status" value="1"/>
</dbReference>
<evidence type="ECO:0000259" key="16">
    <source>
        <dbReference type="Pfam" id="PF08646"/>
    </source>
</evidence>
<dbReference type="CDD" id="cd04476">
    <property type="entry name" value="RPA1_DBD_C"/>
    <property type="match status" value="1"/>
</dbReference>
<dbReference type="CDD" id="cd04475">
    <property type="entry name" value="RPA1_DBD_B"/>
    <property type="match status" value="1"/>
</dbReference>
<dbReference type="GO" id="GO:0008270">
    <property type="term" value="F:zinc ion binding"/>
    <property type="evidence" value="ECO:0007669"/>
    <property type="project" value="UniProtKB-KW"/>
</dbReference>
<reference evidence="19" key="1">
    <citation type="journal article" date="2013" name="Science">
        <title>The Amborella genome and the evolution of flowering plants.</title>
        <authorList>
            <consortium name="Amborella Genome Project"/>
        </authorList>
    </citation>
    <scope>NUCLEOTIDE SEQUENCE [LARGE SCALE GENOMIC DNA]</scope>
</reference>
<dbReference type="InterPro" id="IPR031657">
    <property type="entry name" value="REPA_OB_2"/>
</dbReference>
<comment type="similarity">
    <text evidence="2 12">Belongs to the replication factor A protein 1 family.</text>
</comment>
<comment type="subcellular location">
    <subcellularLocation>
        <location evidence="1 12">Nucleus</location>
    </subcellularLocation>
</comment>
<dbReference type="GO" id="GO:0006260">
    <property type="term" value="P:DNA replication"/>
    <property type="evidence" value="ECO:0000318"/>
    <property type="project" value="GO_Central"/>
</dbReference>
<evidence type="ECO:0000256" key="5">
    <source>
        <dbReference type="ARBA" id="ARBA00022763"/>
    </source>
</evidence>
<keyword evidence="4 12" id="KW-0479">Metal-binding</keyword>
<dbReference type="Pfam" id="PF01336">
    <property type="entry name" value="tRNA_anti-codon"/>
    <property type="match status" value="1"/>
</dbReference>
<keyword evidence="7 12" id="KW-0862">Zinc</keyword>
<dbReference type="PANTHER" id="PTHR23273">
    <property type="entry name" value="REPLICATION FACTOR A 1, RFA1"/>
    <property type="match status" value="1"/>
</dbReference>